<dbReference type="RefSeq" id="WP_126394313.1">
    <property type="nucleotide sequence ID" value="NZ_CP034539.1"/>
</dbReference>
<protein>
    <submittedName>
        <fullName evidence="1">WD40 repeat domain-containing protein</fullName>
    </submittedName>
</protein>
<dbReference type="OrthoDB" id="3218161at2"/>
<dbReference type="KEGG" id="scya:EJ357_28065"/>
<dbReference type="Pfam" id="PF00400">
    <property type="entry name" value="WD40"/>
    <property type="match status" value="1"/>
</dbReference>
<gene>
    <name evidence="1" type="ORF">EJ357_28065</name>
</gene>
<dbReference type="InterPro" id="IPR001680">
    <property type="entry name" value="WD40_rpt"/>
</dbReference>
<dbReference type="InterPro" id="IPR015943">
    <property type="entry name" value="WD40/YVTN_repeat-like_dom_sf"/>
</dbReference>
<evidence type="ECO:0000313" key="2">
    <source>
        <dbReference type="Proteomes" id="UP000280298"/>
    </source>
</evidence>
<evidence type="ECO:0000313" key="1">
    <source>
        <dbReference type="EMBL" id="AZQ36829.1"/>
    </source>
</evidence>
<dbReference type="Gene3D" id="2.130.10.10">
    <property type="entry name" value="YVTN repeat-like/Quinoprotein amine dehydrogenase"/>
    <property type="match status" value="1"/>
</dbReference>
<organism evidence="1 2">
    <name type="scientific">Streptomyces cyaneochromogenes</name>
    <dbReference type="NCBI Taxonomy" id="2496836"/>
    <lineage>
        <taxon>Bacteria</taxon>
        <taxon>Bacillati</taxon>
        <taxon>Actinomycetota</taxon>
        <taxon>Actinomycetes</taxon>
        <taxon>Kitasatosporales</taxon>
        <taxon>Streptomycetaceae</taxon>
        <taxon>Streptomyces</taxon>
    </lineage>
</organism>
<proteinExistence type="predicted"/>
<name>A0A3Q9EQF4_9ACTN</name>
<accession>A0A3Q9EQF4</accession>
<dbReference type="EMBL" id="CP034539">
    <property type="protein sequence ID" value="AZQ36829.1"/>
    <property type="molecule type" value="Genomic_DNA"/>
</dbReference>
<reference evidence="1 2" key="1">
    <citation type="journal article" date="2019" name="Int. J. Syst. Evol. Microbiol.">
        <title>Streptomyces cyaneochromogenes sp. nov., a blue pigment-producing actinomycete from manganese-contaminated soil.</title>
        <authorList>
            <person name="Tang X."/>
            <person name="Zhao J."/>
            <person name="Li K."/>
            <person name="Chen Z."/>
            <person name="Sun Y."/>
            <person name="Gao J."/>
        </authorList>
    </citation>
    <scope>NUCLEOTIDE SEQUENCE [LARGE SCALE GENOMIC DNA]</scope>
    <source>
        <strain evidence="1 2">MK-45</strain>
    </source>
</reference>
<keyword evidence="2" id="KW-1185">Reference proteome</keyword>
<sequence>MTYDVFWGDWDGAVWRGSVDTGPHAVLAPPRPVRDSETGELKDQAVTSLAFHPDGKILAVGRPGELQLWDVRRQPPRPLPGGGGDVVGNLAFSRDGEYLAGLDHGHPDEEWYRVCLRRADAQGGLK</sequence>
<dbReference type="SUPFAM" id="SSF63829">
    <property type="entry name" value="Calcium-dependent phosphotriesterase"/>
    <property type="match status" value="1"/>
</dbReference>
<dbReference type="Proteomes" id="UP000280298">
    <property type="component" value="Chromosome"/>
</dbReference>
<dbReference type="AlphaFoldDB" id="A0A3Q9EQF4"/>